<dbReference type="NCBIfam" id="TIGR02543">
    <property type="entry name" value="List_Bact_rpt"/>
    <property type="match status" value="1"/>
</dbReference>
<gene>
    <name evidence="1" type="ORF">TREVI0001_2520</name>
</gene>
<name>C8PRI2_9SPIR</name>
<dbReference type="Pfam" id="PF09479">
    <property type="entry name" value="Flg_new"/>
    <property type="match status" value="2"/>
</dbReference>
<dbReference type="EMBL" id="ACYH01000042">
    <property type="protein sequence ID" value="EEV19979.1"/>
    <property type="molecule type" value="Genomic_DNA"/>
</dbReference>
<evidence type="ECO:0000313" key="1">
    <source>
        <dbReference type="EMBL" id="EEV19979.1"/>
    </source>
</evidence>
<dbReference type="RefSeq" id="WP_006189197.1">
    <property type="nucleotide sequence ID" value="NZ_ACYH01000042.1"/>
</dbReference>
<organism evidence="1 2">
    <name type="scientific">Treponema vincentii ATCC 35580</name>
    <dbReference type="NCBI Taxonomy" id="596324"/>
    <lineage>
        <taxon>Bacteria</taxon>
        <taxon>Pseudomonadati</taxon>
        <taxon>Spirochaetota</taxon>
        <taxon>Spirochaetia</taxon>
        <taxon>Spirochaetales</taxon>
        <taxon>Treponemataceae</taxon>
        <taxon>Treponema</taxon>
    </lineage>
</organism>
<feature type="non-terminal residue" evidence="1">
    <location>
        <position position="91"/>
    </location>
</feature>
<dbReference type="eggNOG" id="COG4886">
    <property type="taxonomic scope" value="Bacteria"/>
</dbReference>
<accession>C8PRI2</accession>
<dbReference type="AlphaFoldDB" id="C8PRI2"/>
<reference evidence="1 2" key="1">
    <citation type="submission" date="2009-07" db="EMBL/GenBank/DDBJ databases">
        <authorList>
            <person name="Madupu R."/>
            <person name="Sebastian Y."/>
            <person name="Durkin A.S."/>
            <person name="Torralba M."/>
            <person name="Methe B."/>
            <person name="Sutton G.G."/>
            <person name="Strausberg R.L."/>
            <person name="Nelson K.E."/>
        </authorList>
    </citation>
    <scope>NUCLEOTIDE SEQUENCE [LARGE SCALE GENOMIC DNA]</scope>
    <source>
        <strain evidence="1 2">ATCC 35580</strain>
    </source>
</reference>
<dbReference type="InterPro" id="IPR013378">
    <property type="entry name" value="InlB-like_B-rpt"/>
</dbReference>
<comment type="caution">
    <text evidence="1">The sequence shown here is derived from an EMBL/GenBank/DDBJ whole genome shotgun (WGS) entry which is preliminary data.</text>
</comment>
<feature type="non-terminal residue" evidence="1">
    <location>
        <position position="1"/>
    </location>
</feature>
<dbReference type="STRING" id="596324.TREVI0001_2520"/>
<sequence length="91" mass="10081">DAAKANYTFAGWYEKADFTGEKVTQIGKGSSGNKELWAKFLENYAITYNLDGGSNHVDNPASYTVETETITLKPANKADHIFFGWYASADF</sequence>
<proteinExistence type="predicted"/>
<evidence type="ECO:0000313" key="2">
    <source>
        <dbReference type="Proteomes" id="UP000004509"/>
    </source>
</evidence>
<dbReference type="Proteomes" id="UP000004509">
    <property type="component" value="Unassembled WGS sequence"/>
</dbReference>
<protein>
    <submittedName>
        <fullName evidence="1">Repeat protein</fullName>
    </submittedName>
</protein>